<keyword evidence="4" id="KW-0547">Nucleotide-binding</keyword>
<dbReference type="Pfam" id="PF01150">
    <property type="entry name" value="GDA1_CD39"/>
    <property type="match status" value="1"/>
</dbReference>
<evidence type="ECO:0000256" key="3">
    <source>
        <dbReference type="PIRSR" id="PIRSR600407-1"/>
    </source>
</evidence>
<dbReference type="Proteomes" id="UP001177023">
    <property type="component" value="Unassembled WGS sequence"/>
</dbReference>
<feature type="chain" id="PRO_5041274473" evidence="5">
    <location>
        <begin position="17"/>
        <end position="476"/>
    </location>
</feature>
<gene>
    <name evidence="6" type="ORF">MSPICULIGERA_LOCUS20677</name>
</gene>
<comment type="caution">
    <text evidence="6">The sequence shown here is derived from an EMBL/GenBank/DDBJ whole genome shotgun (WGS) entry which is preliminary data.</text>
</comment>
<keyword evidence="4" id="KW-0067">ATP-binding</keyword>
<dbReference type="GO" id="GO:0005524">
    <property type="term" value="F:ATP binding"/>
    <property type="evidence" value="ECO:0007669"/>
    <property type="project" value="UniProtKB-KW"/>
</dbReference>
<reference evidence="6" key="1">
    <citation type="submission" date="2023-06" db="EMBL/GenBank/DDBJ databases">
        <authorList>
            <person name="Delattre M."/>
        </authorList>
    </citation>
    <scope>NUCLEOTIDE SEQUENCE</scope>
    <source>
        <strain evidence="6">AF72</strain>
    </source>
</reference>
<organism evidence="6 7">
    <name type="scientific">Mesorhabditis spiculigera</name>
    <dbReference type="NCBI Taxonomy" id="96644"/>
    <lineage>
        <taxon>Eukaryota</taxon>
        <taxon>Metazoa</taxon>
        <taxon>Ecdysozoa</taxon>
        <taxon>Nematoda</taxon>
        <taxon>Chromadorea</taxon>
        <taxon>Rhabditida</taxon>
        <taxon>Rhabditina</taxon>
        <taxon>Rhabditomorpha</taxon>
        <taxon>Rhabditoidea</taxon>
        <taxon>Rhabditidae</taxon>
        <taxon>Mesorhabditinae</taxon>
        <taxon>Mesorhabditis</taxon>
    </lineage>
</organism>
<protein>
    <submittedName>
        <fullName evidence="6">Uncharacterized protein</fullName>
    </submittedName>
</protein>
<evidence type="ECO:0000256" key="5">
    <source>
        <dbReference type="SAM" id="SignalP"/>
    </source>
</evidence>
<keyword evidence="7" id="KW-1185">Reference proteome</keyword>
<sequence>MRHYIVLCYLVGLGQATLVAEDSPGYYCYTDGHLHTDEPCRFFAAVIDAGSTGTRLHLYRFIHNTLPHSLPFVTEEEIFKEVKPGLSGFHDDPTGAAASVRELIVKVHETIPPALWIRTPIALKATAGLRLLPKGQADAILDEVRAEIDASGLFVVENAVEILDGRDEGVFSWFTLNLLLNTLFYKANGLPADPEPQRTVAAFDLGGGSTQVTFWPSDDSPFRENAVFRKNIAFFDTNMQLFSHSFLGNGLLSARLGILQASTRKQPGFDDKFFTPCMPASFAIPGWEYALKAWKVSGTPQYSYAKCAETVRNFVRQSAIVELDYLKGRPVYLFSYFFDRALNSGIVKDSSGGRTTVVAFEKAAKEACLRDAAMLENGAHWLPWQCMDLVYIYSLLKDGYGFSDTQPLVLAKKMRGMEVSWGQGLAYTLAHVFHQTALPDTAGHQVNGTGSVIVDQFLTIIVQRTDYMLRYFNLIS</sequence>
<feature type="binding site" evidence="4">
    <location>
        <begin position="207"/>
        <end position="211"/>
    </location>
    <ligand>
        <name>ATP</name>
        <dbReference type="ChEBI" id="CHEBI:30616"/>
    </ligand>
</feature>
<proteinExistence type="inferred from homology"/>
<dbReference type="AlphaFoldDB" id="A0AA36D854"/>
<feature type="active site" description="Proton acceptor" evidence="3">
    <location>
        <position position="168"/>
    </location>
</feature>
<accession>A0AA36D854</accession>
<dbReference type="PANTHER" id="PTHR11782">
    <property type="entry name" value="ADENOSINE/GUANOSINE DIPHOSPHATASE"/>
    <property type="match status" value="1"/>
</dbReference>
<comment type="similarity">
    <text evidence="1">Belongs to the GDA1/CD39 NTPase family.</text>
</comment>
<name>A0AA36D854_9BILA</name>
<dbReference type="Gene3D" id="3.30.420.150">
    <property type="entry name" value="Exopolyphosphatase. Domain 2"/>
    <property type="match status" value="1"/>
</dbReference>
<keyword evidence="5" id="KW-0732">Signal</keyword>
<dbReference type="InterPro" id="IPR000407">
    <property type="entry name" value="GDA1_CD39_NTPase"/>
</dbReference>
<dbReference type="Gene3D" id="3.30.420.40">
    <property type="match status" value="1"/>
</dbReference>
<evidence type="ECO:0000313" key="7">
    <source>
        <dbReference type="Proteomes" id="UP001177023"/>
    </source>
</evidence>
<evidence type="ECO:0000313" key="6">
    <source>
        <dbReference type="EMBL" id="CAJ0582547.1"/>
    </source>
</evidence>
<dbReference type="PANTHER" id="PTHR11782:SF127">
    <property type="entry name" value="NTPASE, ISOFORM F"/>
    <property type="match status" value="1"/>
</dbReference>
<dbReference type="CDD" id="cd24046">
    <property type="entry name" value="ASKHA_NBD_NTPDase5-like"/>
    <property type="match status" value="1"/>
</dbReference>
<evidence type="ECO:0000256" key="4">
    <source>
        <dbReference type="PIRSR" id="PIRSR600407-2"/>
    </source>
</evidence>
<dbReference type="GO" id="GO:0016787">
    <property type="term" value="F:hydrolase activity"/>
    <property type="evidence" value="ECO:0007669"/>
    <property type="project" value="UniProtKB-KW"/>
</dbReference>
<evidence type="ECO:0000256" key="2">
    <source>
        <dbReference type="ARBA" id="ARBA00022801"/>
    </source>
</evidence>
<dbReference type="EMBL" id="CATQJA010002664">
    <property type="protein sequence ID" value="CAJ0582547.1"/>
    <property type="molecule type" value="Genomic_DNA"/>
</dbReference>
<evidence type="ECO:0000256" key="1">
    <source>
        <dbReference type="ARBA" id="ARBA00009283"/>
    </source>
</evidence>
<keyword evidence="2" id="KW-0378">Hydrolase</keyword>
<feature type="signal peptide" evidence="5">
    <location>
        <begin position="1"/>
        <end position="16"/>
    </location>
</feature>
<feature type="non-terminal residue" evidence="6">
    <location>
        <position position="1"/>
    </location>
</feature>